<organism evidence="3 4">
    <name type="scientific">Robinsoniella peoriensis</name>
    <dbReference type="NCBI Taxonomy" id="180332"/>
    <lineage>
        <taxon>Bacteria</taxon>
        <taxon>Bacillati</taxon>
        <taxon>Bacillota</taxon>
        <taxon>Clostridia</taxon>
        <taxon>Lachnospirales</taxon>
        <taxon>Lachnospiraceae</taxon>
        <taxon>Robinsoniella</taxon>
    </lineage>
</organism>
<dbReference type="RefSeq" id="WP_044297054.1">
    <property type="nucleotide sequence ID" value="NZ_JTGN01000014.1"/>
</dbReference>
<feature type="domain" description="Metallo-beta-lactamase" evidence="2">
    <location>
        <begin position="62"/>
        <end position="233"/>
    </location>
</feature>
<dbReference type="PANTHER" id="PTHR30619">
    <property type="entry name" value="DNA INTERNALIZATION/COMPETENCE PROTEIN COMEC/REC2"/>
    <property type="match status" value="1"/>
</dbReference>
<accession>A0A4U8Q7U7</accession>
<dbReference type="InterPro" id="IPR036866">
    <property type="entry name" value="RibonucZ/Hydroxyglut_hydro"/>
</dbReference>
<dbReference type="Proteomes" id="UP000306509">
    <property type="component" value="Unassembled WGS sequence"/>
</dbReference>
<dbReference type="AlphaFoldDB" id="A0A4U8Q7U7"/>
<reference evidence="3 4" key="1">
    <citation type="journal article" date="2019" name="Anaerobe">
        <title>Detection of Robinsoniella peoriensis in multiple bone samples of a trauma patient.</title>
        <authorList>
            <person name="Schrottner P."/>
            <person name="Hartwich K."/>
            <person name="Bunk B."/>
            <person name="Schober I."/>
            <person name="Helbig S."/>
            <person name="Rudolph W.W."/>
            <person name="Gunzer F."/>
        </authorList>
    </citation>
    <scope>NUCLEOTIDE SEQUENCE [LARGE SCALE GENOMIC DNA]</scope>
    <source>
        <strain evidence="3 4">DSM 106044</strain>
    </source>
</reference>
<evidence type="ECO:0000313" key="3">
    <source>
        <dbReference type="EMBL" id="TLD00589.1"/>
    </source>
</evidence>
<gene>
    <name evidence="3" type="ORF">DSM106044_02536</name>
</gene>
<name>A0A4U8Q7U7_9FIRM</name>
<feature type="signal peptide" evidence="1">
    <location>
        <begin position="1"/>
        <end position="26"/>
    </location>
</feature>
<dbReference type="Pfam" id="PF00753">
    <property type="entry name" value="Lactamase_B"/>
    <property type="match status" value="1"/>
</dbReference>
<protein>
    <submittedName>
        <fullName evidence="3">ComEC family competence protein</fullName>
    </submittedName>
</protein>
<keyword evidence="4" id="KW-1185">Reference proteome</keyword>
<dbReference type="SUPFAM" id="SSF56281">
    <property type="entry name" value="Metallo-hydrolase/oxidoreductase"/>
    <property type="match status" value="1"/>
</dbReference>
<proteinExistence type="predicted"/>
<keyword evidence="1" id="KW-0732">Signal</keyword>
<dbReference type="Gene3D" id="3.60.15.10">
    <property type="entry name" value="Ribonuclease Z/Hydroxyacylglutathione hydrolase-like"/>
    <property type="match status" value="1"/>
</dbReference>
<dbReference type="EMBL" id="QGQD01000052">
    <property type="protein sequence ID" value="TLD00589.1"/>
    <property type="molecule type" value="Genomic_DNA"/>
</dbReference>
<dbReference type="PANTHER" id="PTHR30619:SF1">
    <property type="entry name" value="RECOMBINATION PROTEIN 2"/>
    <property type="match status" value="1"/>
</dbReference>
<evidence type="ECO:0000313" key="4">
    <source>
        <dbReference type="Proteomes" id="UP000306509"/>
    </source>
</evidence>
<dbReference type="InterPro" id="IPR052159">
    <property type="entry name" value="Competence_DNA_uptake"/>
</dbReference>
<dbReference type="STRING" id="180332.GCA_000797495_02881"/>
<evidence type="ECO:0000259" key="2">
    <source>
        <dbReference type="Pfam" id="PF00753"/>
    </source>
</evidence>
<comment type="caution">
    <text evidence="3">The sequence shown here is derived from an EMBL/GenBank/DDBJ whole genome shotgun (WGS) entry which is preliminary data.</text>
</comment>
<feature type="chain" id="PRO_5039606321" evidence="1">
    <location>
        <begin position="27"/>
        <end position="302"/>
    </location>
</feature>
<evidence type="ECO:0000256" key="1">
    <source>
        <dbReference type="SAM" id="SignalP"/>
    </source>
</evidence>
<sequence length="302" mass="34110" precursor="true">MKYKKQIFITLFLVILCSFSITGAAAGRGGRRADRRAASKNAWTVQQYGSDSDGSQSMFYTISNRKGKLIVIDGGWKQNESRVRSAIQRLGNNVDLWIITHPHPDHVGAFNAIVSNPQGIRIRKVLAPKINPAVYQKYAQEWDEYSIFEEFNGIMSGAGNLQYIKGGDTIDISGLSLQFFSSYDGRLEKTSKDICNDSSLVFKAAYNGKSMIFTGDINSRRANMLVKKYGKKLRSNYLQAPHHGNNNKRERFFKAVRPRVTFIDAPSWLRKFPAVKHNISVLKKQGSRIITYGSSRRTVKLK</sequence>
<dbReference type="InterPro" id="IPR001279">
    <property type="entry name" value="Metallo-B-lactamas"/>
</dbReference>